<dbReference type="PANTHER" id="PTHR47531:SF2">
    <property type="entry name" value="RING_U-BOX SUPERFAMILY PROTEIN"/>
    <property type="match status" value="1"/>
</dbReference>
<feature type="region of interest" description="Disordered" evidence="1">
    <location>
        <begin position="198"/>
        <end position="242"/>
    </location>
</feature>
<keyword evidence="3" id="KW-1185">Reference proteome</keyword>
<dbReference type="EMBL" id="KZ305036">
    <property type="protein sequence ID" value="PIA43569.1"/>
    <property type="molecule type" value="Genomic_DNA"/>
</dbReference>
<dbReference type="PANTHER" id="PTHR47531">
    <property type="entry name" value="RING/U-BOX SUPERFAMILY PROTEIN"/>
    <property type="match status" value="1"/>
</dbReference>
<dbReference type="STRING" id="218851.A0A2G5DJ82"/>
<feature type="region of interest" description="Disordered" evidence="1">
    <location>
        <begin position="1"/>
        <end position="24"/>
    </location>
</feature>
<evidence type="ECO:0000256" key="1">
    <source>
        <dbReference type="SAM" id="MobiDB-lite"/>
    </source>
</evidence>
<dbReference type="FunCoup" id="A0A2G5DJ82">
    <property type="interactions" value="2062"/>
</dbReference>
<protein>
    <submittedName>
        <fullName evidence="2">Uncharacterized protein</fullName>
    </submittedName>
</protein>
<reference evidence="2 3" key="1">
    <citation type="submission" date="2017-09" db="EMBL/GenBank/DDBJ databases">
        <title>WGS assembly of Aquilegia coerulea Goldsmith.</title>
        <authorList>
            <person name="Hodges S."/>
            <person name="Kramer E."/>
            <person name="Nordborg M."/>
            <person name="Tomkins J."/>
            <person name="Borevitz J."/>
            <person name="Derieg N."/>
            <person name="Yan J."/>
            <person name="Mihaltcheva S."/>
            <person name="Hayes R.D."/>
            <person name="Rokhsar D."/>
        </authorList>
    </citation>
    <scope>NUCLEOTIDE SEQUENCE [LARGE SCALE GENOMIC DNA]</scope>
    <source>
        <strain evidence="3">cv. Goldsmith</strain>
    </source>
</reference>
<accession>A0A2G5DJ82</accession>
<sequence>MVRVLEVEEQSTSTNRRSSFHSHNASSWYSGRLRSRFSFVLGSFSFRLSRTSSLGSSRAAGYSLFSTAITQGRPVSSNPSDPSLIRAISCSESDALLRLHAETTPDPQNDEVEVVSNQDLIINNENSPALIDVDNHLSNNDTEIELFESRRANRRVGACEPIERSVWLSRTLSIGRFCDRVLRRSSFTDGLFGQLQGDMEVGDSNQDENGRQVHGRTTRTQDSDANTETSTSNSQDDELDASRAREARYHDIMEHRTDFLERRRRIRSQVRALQRLGSRFENFSGHERSCILTANNRSRNQDDDTNARASISRIVMLAEALFEIVLDEIHEQSYCNRIG</sequence>
<feature type="compositionally biased region" description="Polar residues" evidence="1">
    <location>
        <begin position="10"/>
        <end position="24"/>
    </location>
</feature>
<evidence type="ECO:0000313" key="3">
    <source>
        <dbReference type="Proteomes" id="UP000230069"/>
    </source>
</evidence>
<organism evidence="2 3">
    <name type="scientific">Aquilegia coerulea</name>
    <name type="common">Rocky mountain columbine</name>
    <dbReference type="NCBI Taxonomy" id="218851"/>
    <lineage>
        <taxon>Eukaryota</taxon>
        <taxon>Viridiplantae</taxon>
        <taxon>Streptophyta</taxon>
        <taxon>Embryophyta</taxon>
        <taxon>Tracheophyta</taxon>
        <taxon>Spermatophyta</taxon>
        <taxon>Magnoliopsida</taxon>
        <taxon>Ranunculales</taxon>
        <taxon>Ranunculaceae</taxon>
        <taxon>Thalictroideae</taxon>
        <taxon>Aquilegia</taxon>
    </lineage>
</organism>
<dbReference type="AlphaFoldDB" id="A0A2G5DJ82"/>
<feature type="compositionally biased region" description="Polar residues" evidence="1">
    <location>
        <begin position="218"/>
        <end position="234"/>
    </location>
</feature>
<name>A0A2G5DJ82_AQUCA</name>
<gene>
    <name evidence="2" type="ORF">AQUCO_01900160v1</name>
</gene>
<dbReference type="InParanoid" id="A0A2G5DJ82"/>
<evidence type="ECO:0000313" key="2">
    <source>
        <dbReference type="EMBL" id="PIA43569.1"/>
    </source>
</evidence>
<proteinExistence type="predicted"/>
<dbReference type="OrthoDB" id="8062037at2759"/>
<dbReference type="Proteomes" id="UP000230069">
    <property type="component" value="Unassembled WGS sequence"/>
</dbReference>